<dbReference type="EMBL" id="CP018099">
    <property type="protein sequence ID" value="APF18107.1"/>
    <property type="molecule type" value="Genomic_DNA"/>
</dbReference>
<dbReference type="Proteomes" id="UP000183868">
    <property type="component" value="Chromosome"/>
</dbReference>
<gene>
    <name evidence="1" type="ORF">Cabys_1358</name>
</gene>
<dbReference type="KEGG" id="caby:Cabys_1358"/>
<evidence type="ECO:0000313" key="1">
    <source>
        <dbReference type="EMBL" id="APF18107.1"/>
    </source>
</evidence>
<reference evidence="1 2" key="1">
    <citation type="submission" date="2016-11" db="EMBL/GenBank/DDBJ databases">
        <title>Genomic analysis of Caldithrix abyssi and proposal of a novel bacterial phylum Caldithrichaeota.</title>
        <authorList>
            <person name="Kublanov I."/>
            <person name="Sigalova O."/>
            <person name="Gavrilov S."/>
            <person name="Lebedinsky A."/>
            <person name="Ivanova N."/>
            <person name="Daum C."/>
            <person name="Reddy T."/>
            <person name="Klenk H.P."/>
            <person name="Goker M."/>
            <person name="Reva O."/>
            <person name="Miroshnichenko M."/>
            <person name="Kyprides N."/>
            <person name="Woyke T."/>
            <person name="Gelfand M."/>
        </authorList>
    </citation>
    <scope>NUCLEOTIDE SEQUENCE [LARGE SCALE GENOMIC DNA]</scope>
    <source>
        <strain evidence="1 2">LF13</strain>
    </source>
</reference>
<organism evidence="1 2">
    <name type="scientific">Caldithrix abyssi DSM 13497</name>
    <dbReference type="NCBI Taxonomy" id="880073"/>
    <lineage>
        <taxon>Bacteria</taxon>
        <taxon>Pseudomonadati</taxon>
        <taxon>Calditrichota</taxon>
        <taxon>Calditrichia</taxon>
        <taxon>Calditrichales</taxon>
        <taxon>Calditrichaceae</taxon>
        <taxon>Caldithrix</taxon>
    </lineage>
</organism>
<accession>A0A1J1C5Z0</accession>
<protein>
    <submittedName>
        <fullName evidence="1">Uncharacterized protein</fullName>
    </submittedName>
</protein>
<dbReference type="AlphaFoldDB" id="A0A1J1C5Z0"/>
<name>A0A1J1C5Z0_CALAY</name>
<evidence type="ECO:0000313" key="2">
    <source>
        <dbReference type="Proteomes" id="UP000183868"/>
    </source>
</evidence>
<proteinExistence type="predicted"/>
<sequence>MKVSLFIQPGKLLTESEQESFPGRNDLALKLVIVQKSISPLPP</sequence>